<keyword evidence="5" id="KW-0949">S-adenosyl-L-methionine</keyword>
<dbReference type="InterPro" id="IPR029063">
    <property type="entry name" value="SAM-dependent_MTases_sf"/>
</dbReference>
<evidence type="ECO:0000256" key="2">
    <source>
        <dbReference type="ARBA" id="ARBA00022573"/>
    </source>
</evidence>
<feature type="domain" description="Tetrapyrrole methylase" evidence="6">
    <location>
        <begin position="4"/>
        <end position="191"/>
    </location>
</feature>
<evidence type="ECO:0000256" key="4">
    <source>
        <dbReference type="ARBA" id="ARBA00022679"/>
    </source>
</evidence>
<dbReference type="SUPFAM" id="SSF53790">
    <property type="entry name" value="Tetrapyrrole methylase"/>
    <property type="match status" value="1"/>
</dbReference>
<dbReference type="InterPro" id="IPR014776">
    <property type="entry name" value="4pyrrole_Mease_sub2"/>
</dbReference>
<dbReference type="PANTHER" id="PTHR43182">
    <property type="entry name" value="COBALT-PRECORRIN-6B C(15)-METHYLTRANSFERASE (DECARBOXYLATING)"/>
    <property type="match status" value="1"/>
</dbReference>
<sequence length="403" mass="42986">MSRKLYIIGAGPGDRGFLTQRALQVLESCEKVYSTAGRYVTLLPDMAGTIAECPISDIPAAIAASEEAVLGLLVSGDTGFFSITASLLKSLEKVIETEVICGISSLQYFCARAGISYENIKIASLHGREGSILGAAAYNHRVFVLTGGANKADGVCRELAEAGMLHINAVVGENLSMENERIVAGSVRELAEGTYADLSVLLLENTDYVKCYFPLYDRDFLRGEVPMTKEEIRAVALAKLAVEPGDIVYDVGAGTGSVAIEMARKACEGRVFAIEKNAAALELLNKNRKRLGAYNVTIVPGTAPHAFSGLPCPTKAFIGGSGGNMEQIIESLRRINPDIGIVANTVTLEGLNSCVNSFERNKLNTEIVCINSAVARKTGNYHMMSANNPVYIISGRGHKQAGL</sequence>
<dbReference type="Proteomes" id="UP000191554">
    <property type="component" value="Unassembled WGS sequence"/>
</dbReference>
<dbReference type="InterPro" id="IPR012818">
    <property type="entry name" value="CbiE"/>
</dbReference>
<organism evidence="8 9">
    <name type="scientific">Ruminiclostridium hungatei</name>
    <name type="common">Clostridium hungatei</name>
    <dbReference type="NCBI Taxonomy" id="48256"/>
    <lineage>
        <taxon>Bacteria</taxon>
        <taxon>Bacillati</taxon>
        <taxon>Bacillota</taxon>
        <taxon>Clostridia</taxon>
        <taxon>Eubacteriales</taxon>
        <taxon>Oscillospiraceae</taxon>
        <taxon>Ruminiclostridium</taxon>
    </lineage>
</organism>
<dbReference type="Pfam" id="PF00590">
    <property type="entry name" value="TP_methylase"/>
    <property type="match status" value="1"/>
</dbReference>
<comment type="caution">
    <text evidence="8">The sequence shown here is derived from an EMBL/GenBank/DDBJ whole genome shotgun (WGS) entry which is preliminary data.</text>
</comment>
<dbReference type="SUPFAM" id="SSF53335">
    <property type="entry name" value="S-adenosyl-L-methionine-dependent methyltransferases"/>
    <property type="match status" value="1"/>
</dbReference>
<reference evidence="8 9" key="1">
    <citation type="submission" date="2017-03" db="EMBL/GenBank/DDBJ databases">
        <title>Genome sequence of Clostridium hungatei DSM 14427.</title>
        <authorList>
            <person name="Poehlein A."/>
            <person name="Daniel R."/>
        </authorList>
    </citation>
    <scope>NUCLEOTIDE SEQUENCE [LARGE SCALE GENOMIC DNA]</scope>
    <source>
        <strain evidence="8 9">DSM 14427</strain>
    </source>
</reference>
<dbReference type="UniPathway" id="UPA00148"/>
<dbReference type="RefSeq" id="WP_080063129.1">
    <property type="nucleotide sequence ID" value="NZ_MZGX01000003.1"/>
</dbReference>
<proteinExistence type="predicted"/>
<dbReference type="InterPro" id="IPR000878">
    <property type="entry name" value="4pyrrol_Mease"/>
</dbReference>
<comment type="pathway">
    <text evidence="1">Cofactor biosynthesis; adenosylcobalamin biosynthesis.</text>
</comment>
<dbReference type="GO" id="GO:0009236">
    <property type="term" value="P:cobalamin biosynthetic process"/>
    <property type="evidence" value="ECO:0007669"/>
    <property type="project" value="UniProtKB-UniPathway"/>
</dbReference>
<keyword evidence="9" id="KW-1185">Reference proteome</keyword>
<dbReference type="AlphaFoldDB" id="A0A1V4SPM7"/>
<dbReference type="InterPro" id="IPR056743">
    <property type="entry name" value="TRM5-TYW2-like_MTfase"/>
</dbReference>
<dbReference type="InterPro" id="IPR035996">
    <property type="entry name" value="4pyrrol_Methylase_sf"/>
</dbReference>
<name>A0A1V4SPM7_RUMHU</name>
<keyword evidence="3 8" id="KW-0489">Methyltransferase</keyword>
<dbReference type="Gene3D" id="3.40.1010.10">
    <property type="entry name" value="Cobalt-precorrin-4 Transmethylase, Domain 1"/>
    <property type="match status" value="1"/>
</dbReference>
<dbReference type="CDD" id="cd11644">
    <property type="entry name" value="Precorrin-6Y-MT"/>
    <property type="match status" value="1"/>
</dbReference>
<dbReference type="InterPro" id="IPR014777">
    <property type="entry name" value="4pyrrole_Mease_sub1"/>
</dbReference>
<keyword evidence="2" id="KW-0169">Cobalamin biosynthesis</keyword>
<dbReference type="EMBL" id="MZGX01000003">
    <property type="protein sequence ID" value="OPX45733.1"/>
    <property type="molecule type" value="Genomic_DNA"/>
</dbReference>
<evidence type="ECO:0000313" key="9">
    <source>
        <dbReference type="Proteomes" id="UP000191554"/>
    </source>
</evidence>
<evidence type="ECO:0000259" key="7">
    <source>
        <dbReference type="Pfam" id="PF02475"/>
    </source>
</evidence>
<evidence type="ECO:0000256" key="5">
    <source>
        <dbReference type="ARBA" id="ARBA00022691"/>
    </source>
</evidence>
<dbReference type="PANTHER" id="PTHR43182:SF1">
    <property type="entry name" value="COBALT-PRECORRIN-7 C(5)-METHYLTRANSFERASE"/>
    <property type="match status" value="1"/>
</dbReference>
<evidence type="ECO:0000259" key="6">
    <source>
        <dbReference type="Pfam" id="PF00590"/>
    </source>
</evidence>
<dbReference type="Pfam" id="PF02475">
    <property type="entry name" value="TRM5-TYW2_MTfase"/>
    <property type="match status" value="1"/>
</dbReference>
<dbReference type="InterPro" id="IPR014008">
    <property type="entry name" value="Cbl_synth_MTase_CbiT"/>
</dbReference>
<dbReference type="EC" id="2.1.1.-" evidence="8"/>
<evidence type="ECO:0000256" key="1">
    <source>
        <dbReference type="ARBA" id="ARBA00004953"/>
    </source>
</evidence>
<dbReference type="Gene3D" id="3.30.950.10">
    <property type="entry name" value="Methyltransferase, Cobalt-precorrin-4 Transmethylase, Domain 2"/>
    <property type="match status" value="1"/>
</dbReference>
<dbReference type="GO" id="GO:0032259">
    <property type="term" value="P:methylation"/>
    <property type="evidence" value="ECO:0007669"/>
    <property type="project" value="UniProtKB-KW"/>
</dbReference>
<dbReference type="CDD" id="cd02440">
    <property type="entry name" value="AdoMet_MTases"/>
    <property type="match status" value="1"/>
</dbReference>
<dbReference type="OrthoDB" id="9780707at2"/>
<dbReference type="InterPro" id="IPR050714">
    <property type="entry name" value="Cobalamin_biosynth_MTase"/>
</dbReference>
<dbReference type="NCBIfam" id="TIGR02467">
    <property type="entry name" value="CbiE"/>
    <property type="match status" value="1"/>
</dbReference>
<dbReference type="GO" id="GO:0008276">
    <property type="term" value="F:protein methyltransferase activity"/>
    <property type="evidence" value="ECO:0007669"/>
    <property type="project" value="InterPro"/>
</dbReference>
<evidence type="ECO:0000256" key="3">
    <source>
        <dbReference type="ARBA" id="ARBA00022603"/>
    </source>
</evidence>
<dbReference type="STRING" id="48256.CLHUN_06700"/>
<feature type="domain" description="TRM5/TYW2-like methyltransferase" evidence="7">
    <location>
        <begin position="241"/>
        <end position="289"/>
    </location>
</feature>
<dbReference type="NCBIfam" id="TIGR02469">
    <property type="entry name" value="CbiT"/>
    <property type="match status" value="1"/>
</dbReference>
<keyword evidence="4 8" id="KW-0808">Transferase</keyword>
<protein>
    <submittedName>
        <fullName evidence="8">Putative cobalt-precorrin-6Y C(15)-methyltransferase</fullName>
        <ecNumber evidence="8">2.1.1.-</ecNumber>
    </submittedName>
</protein>
<dbReference type="Gene3D" id="3.40.50.150">
    <property type="entry name" value="Vaccinia Virus protein VP39"/>
    <property type="match status" value="1"/>
</dbReference>
<gene>
    <name evidence="8" type="primary">cbiT</name>
    <name evidence="8" type="ORF">CLHUN_06700</name>
</gene>
<evidence type="ECO:0000313" key="8">
    <source>
        <dbReference type="EMBL" id="OPX45733.1"/>
    </source>
</evidence>
<accession>A0A1V4SPM7</accession>